<dbReference type="Proteomes" id="UP000270261">
    <property type="component" value="Unassembled WGS sequence"/>
</dbReference>
<keyword evidence="1" id="KW-1133">Transmembrane helix</keyword>
<evidence type="ECO:0000313" key="2">
    <source>
        <dbReference type="EMBL" id="RRN44512.1"/>
    </source>
</evidence>
<comment type="caution">
    <text evidence="2">The sequence shown here is derived from an EMBL/GenBank/DDBJ whole genome shotgun (WGS) entry which is preliminary data.</text>
</comment>
<evidence type="ECO:0000256" key="1">
    <source>
        <dbReference type="SAM" id="Phobius"/>
    </source>
</evidence>
<dbReference type="AlphaFoldDB" id="A0A3R8MT47"/>
<dbReference type="RefSeq" id="WP_125096704.1">
    <property type="nucleotide sequence ID" value="NZ_RRUE01000002.1"/>
</dbReference>
<accession>A0A3R8MT47</accession>
<proteinExistence type="predicted"/>
<reference evidence="2 3" key="1">
    <citation type="submission" date="2018-11" db="EMBL/GenBank/DDBJ databases">
        <title>Genome sequencing of Lautropia sp. KCOM 2505 (= ChDC F240).</title>
        <authorList>
            <person name="Kook J.-K."/>
            <person name="Park S.-N."/>
            <person name="Lim Y.K."/>
        </authorList>
    </citation>
    <scope>NUCLEOTIDE SEQUENCE [LARGE SCALE GENOMIC DNA]</scope>
    <source>
        <strain evidence="2 3">KCOM 2505</strain>
    </source>
</reference>
<evidence type="ECO:0008006" key="4">
    <source>
        <dbReference type="Google" id="ProtNLM"/>
    </source>
</evidence>
<feature type="transmembrane region" description="Helical" evidence="1">
    <location>
        <begin position="40"/>
        <end position="60"/>
    </location>
</feature>
<name>A0A3R8MT47_9BURK</name>
<keyword evidence="1" id="KW-0472">Membrane</keyword>
<evidence type="ECO:0000313" key="3">
    <source>
        <dbReference type="Proteomes" id="UP000270261"/>
    </source>
</evidence>
<gene>
    <name evidence="2" type="ORF">EHV23_14605</name>
</gene>
<sequence>MLMSNIGIMFFVVILFLLFVLPFAGFHGSAFPSPELLPALFVVLLVFASFCLCIFLVLPIKTAGGGGLRDFPLSP</sequence>
<organism evidence="2 3">
    <name type="scientific">Lautropia dentalis</name>
    <dbReference type="NCBI Taxonomy" id="2490857"/>
    <lineage>
        <taxon>Bacteria</taxon>
        <taxon>Pseudomonadati</taxon>
        <taxon>Pseudomonadota</taxon>
        <taxon>Betaproteobacteria</taxon>
        <taxon>Burkholderiales</taxon>
        <taxon>Burkholderiaceae</taxon>
        <taxon>Lautropia</taxon>
    </lineage>
</organism>
<keyword evidence="1" id="KW-0812">Transmembrane</keyword>
<keyword evidence="3" id="KW-1185">Reference proteome</keyword>
<dbReference type="EMBL" id="RRUE01000002">
    <property type="protein sequence ID" value="RRN44512.1"/>
    <property type="molecule type" value="Genomic_DNA"/>
</dbReference>
<protein>
    <recommendedName>
        <fullName evidence="4">Transmembrane protein</fullName>
    </recommendedName>
</protein>